<evidence type="ECO:0000259" key="10">
    <source>
        <dbReference type="PROSITE" id="PS50304"/>
    </source>
</evidence>
<dbReference type="EMBL" id="OZ023716">
    <property type="protein sequence ID" value="CAK9865562.1"/>
    <property type="molecule type" value="Genomic_DNA"/>
</dbReference>
<reference evidence="11" key="1">
    <citation type="submission" date="2024-03" db="EMBL/GenBank/DDBJ databases">
        <authorList>
            <consortium name="ELIXIR-Norway"/>
            <consortium name="Elixir Norway"/>
        </authorList>
    </citation>
    <scope>NUCLEOTIDE SEQUENCE</scope>
</reference>
<dbReference type="InterPro" id="IPR010304">
    <property type="entry name" value="SMN_Tudor"/>
</dbReference>
<evidence type="ECO:0000256" key="2">
    <source>
        <dbReference type="ARBA" id="ARBA00004408"/>
    </source>
</evidence>
<keyword evidence="4" id="KW-0747">Spliceosome</keyword>
<evidence type="ECO:0000256" key="6">
    <source>
        <dbReference type="ARBA" id="ARBA00037618"/>
    </source>
</evidence>
<name>A0ABP1AT65_9BRYO</name>
<organism evidence="11 12">
    <name type="scientific">Sphagnum jensenii</name>
    <dbReference type="NCBI Taxonomy" id="128206"/>
    <lineage>
        <taxon>Eukaryota</taxon>
        <taxon>Viridiplantae</taxon>
        <taxon>Streptophyta</taxon>
        <taxon>Embryophyta</taxon>
        <taxon>Bryophyta</taxon>
        <taxon>Sphagnophytina</taxon>
        <taxon>Sphagnopsida</taxon>
        <taxon>Sphagnales</taxon>
        <taxon>Sphagnaceae</taxon>
        <taxon>Sphagnum</taxon>
    </lineage>
</organism>
<evidence type="ECO:0000256" key="4">
    <source>
        <dbReference type="ARBA" id="ARBA00022728"/>
    </source>
</evidence>
<gene>
    <name evidence="11" type="ORF">CSSPJE1EN2_LOCUS8557</name>
</gene>
<evidence type="ECO:0000256" key="1">
    <source>
        <dbReference type="ARBA" id="ARBA00004324"/>
    </source>
</evidence>
<dbReference type="Proteomes" id="UP001497522">
    <property type="component" value="Chromosome 15"/>
</dbReference>
<evidence type="ECO:0000256" key="7">
    <source>
        <dbReference type="ARBA" id="ARBA00041083"/>
    </source>
</evidence>
<protein>
    <recommendedName>
        <fullName evidence="7">Survival of motor neuron-related-splicing factor 30</fullName>
    </recommendedName>
    <alternativeName>
        <fullName evidence="8">Survival motor neuron domain-containing protein 1</fullName>
    </alternativeName>
</protein>
<evidence type="ECO:0000256" key="3">
    <source>
        <dbReference type="ARBA" id="ARBA00005371"/>
    </source>
</evidence>
<dbReference type="PANTHER" id="PTHR13681:SF26">
    <property type="entry name" value="SURVIVAL OF MOTOR NEURON-RELATED-SPLICING FACTOR 30"/>
    <property type="match status" value="1"/>
</dbReference>
<comment type="similarity">
    <text evidence="3">Belongs to the SMN family.</text>
</comment>
<dbReference type="SUPFAM" id="SSF63748">
    <property type="entry name" value="Tudor/PWWP/MBT"/>
    <property type="match status" value="1"/>
</dbReference>
<dbReference type="SMART" id="SM00333">
    <property type="entry name" value="TUDOR"/>
    <property type="match status" value="1"/>
</dbReference>
<evidence type="ECO:0000256" key="9">
    <source>
        <dbReference type="SAM" id="MobiDB-lite"/>
    </source>
</evidence>
<dbReference type="Gene3D" id="2.30.30.140">
    <property type="match status" value="1"/>
</dbReference>
<accession>A0ABP1AT65</accession>
<dbReference type="InterPro" id="IPR002999">
    <property type="entry name" value="Tudor"/>
</dbReference>
<keyword evidence="4" id="KW-0507">mRNA processing</keyword>
<dbReference type="PANTHER" id="PTHR13681">
    <property type="entry name" value="SURVIVAL OF MOTOR NEURON-RELATED-SPLICING FACTOR 30-RELATED"/>
    <property type="match status" value="1"/>
</dbReference>
<evidence type="ECO:0000313" key="12">
    <source>
        <dbReference type="Proteomes" id="UP001497522"/>
    </source>
</evidence>
<dbReference type="PROSITE" id="PS50304">
    <property type="entry name" value="TUDOR"/>
    <property type="match status" value="1"/>
</dbReference>
<feature type="region of interest" description="Disordered" evidence="9">
    <location>
        <begin position="280"/>
        <end position="299"/>
    </location>
</feature>
<feature type="region of interest" description="Disordered" evidence="9">
    <location>
        <begin position="71"/>
        <end position="92"/>
    </location>
</feature>
<evidence type="ECO:0000256" key="5">
    <source>
        <dbReference type="ARBA" id="ARBA00023242"/>
    </source>
</evidence>
<sequence>MMQSLKELETNLATYNEQLHQVRQLLEAAPGNAEYQEMASALEEVIELTYDLLKTAKQAEASNVVLLETDLDSPSLPKSQGDPPISRFRPQQKDLSLSHDIPGRLPVGSKVQAVWSEDGEWYTATVEAVTPIGYTVTYDDWGNTEEVDLSNVRVLEVEEDDLVAEAKADLEIDMDANADAMLGAEQEAEATRQAIKRKIAQAADVDVIPRGLPPKLRINPDDPEDVKAAKKKKIHSFKSKARLEQMELTQNKHQNAWQQFQTSKGKSKKVGFFTGRKRESIFKSPDDPKGKVGVTGSGKGITEFHKREKHLHLRVGGEDGDELM</sequence>
<feature type="domain" description="Tudor" evidence="10">
    <location>
        <begin position="104"/>
        <end position="162"/>
    </location>
</feature>
<comment type="subcellular location">
    <subcellularLocation>
        <location evidence="1">Nucleus speckle</location>
    </subcellularLocation>
    <subcellularLocation>
        <location evidence="2">Nucleus</location>
        <location evidence="2">Cajal body</location>
    </subcellularLocation>
</comment>
<proteinExistence type="inferred from homology"/>
<evidence type="ECO:0000313" key="11">
    <source>
        <dbReference type="EMBL" id="CAK9865562.1"/>
    </source>
</evidence>
<keyword evidence="5" id="KW-0539">Nucleus</keyword>
<evidence type="ECO:0000256" key="8">
    <source>
        <dbReference type="ARBA" id="ARBA00042567"/>
    </source>
</evidence>
<feature type="compositionally biased region" description="Basic and acidic residues" evidence="9">
    <location>
        <begin position="280"/>
        <end position="290"/>
    </location>
</feature>
<comment type="function">
    <text evidence="6">Involved in spliceosome assembly.</text>
</comment>
<keyword evidence="12" id="KW-1185">Reference proteome</keyword>
<dbReference type="Pfam" id="PF06003">
    <property type="entry name" value="SMN_Tudor"/>
    <property type="match status" value="1"/>
</dbReference>
<keyword evidence="4" id="KW-0508">mRNA splicing</keyword>
<dbReference type="CDD" id="cd21182">
    <property type="entry name" value="Tudor_SMN_SPF30-like"/>
    <property type="match status" value="1"/>
</dbReference>